<evidence type="ECO:0000256" key="1">
    <source>
        <dbReference type="SAM" id="MobiDB-lite"/>
    </source>
</evidence>
<accession>A0A7G8BJ28</accession>
<dbReference type="SUPFAM" id="SSF63825">
    <property type="entry name" value="YWTD domain"/>
    <property type="match status" value="1"/>
</dbReference>
<dbReference type="Proteomes" id="UP000515312">
    <property type="component" value="Chromosome"/>
</dbReference>
<gene>
    <name evidence="3" type="ORF">H7849_00505</name>
</gene>
<proteinExistence type="predicted"/>
<feature type="region of interest" description="Disordered" evidence="1">
    <location>
        <begin position="333"/>
        <end position="361"/>
    </location>
</feature>
<reference evidence="3 4" key="1">
    <citation type="submission" date="2020-08" db="EMBL/GenBank/DDBJ databases">
        <title>Edaphobacter telluris sp. nov. and Acidobacterium dinghuensis sp. nov., two acidobacteria isolated from forest soil.</title>
        <authorList>
            <person name="Fu J."/>
            <person name="Qiu L."/>
        </authorList>
    </citation>
    <scope>NUCLEOTIDE SEQUENCE [LARGE SCALE GENOMIC DNA]</scope>
    <source>
        <strain evidence="3">4Y35</strain>
    </source>
</reference>
<dbReference type="EMBL" id="CP060394">
    <property type="protein sequence ID" value="QNI32548.1"/>
    <property type="molecule type" value="Genomic_DNA"/>
</dbReference>
<dbReference type="AlphaFoldDB" id="A0A7G8BJ28"/>
<name>A0A7G8BJ28_9BACT</name>
<protein>
    <submittedName>
        <fullName evidence="3">Uncharacterized protein</fullName>
    </submittedName>
</protein>
<organism evidence="3 4">
    <name type="scientific">Alloacidobacterium dinghuense</name>
    <dbReference type="NCBI Taxonomy" id="2763107"/>
    <lineage>
        <taxon>Bacteria</taxon>
        <taxon>Pseudomonadati</taxon>
        <taxon>Acidobacteriota</taxon>
        <taxon>Terriglobia</taxon>
        <taxon>Terriglobales</taxon>
        <taxon>Acidobacteriaceae</taxon>
        <taxon>Alloacidobacterium</taxon>
    </lineage>
</organism>
<evidence type="ECO:0000313" key="4">
    <source>
        <dbReference type="Proteomes" id="UP000515312"/>
    </source>
</evidence>
<dbReference type="RefSeq" id="WP_186743502.1">
    <property type="nucleotide sequence ID" value="NZ_CP060394.1"/>
</dbReference>
<sequence>MKQCIPLTSALLLAASIIPASAQSPKVEKGYSISVFAKGVKGKYTAPDSIAILRDHIFIGYGDGNDPTGADGKSNQIIEYTKDGRIVHIYTVVGHNDGLKVDPYTGKLWAMQNEDANPNLVIIDPETQEQKLYTFAAPPTAGGGYDDITFRNGEAYFSASNPAHNPNTFPAIVKAKITGSTIDVTPVLEGDATATDVVTGDPVKLNLQDPDSMTLTPGNDLLLDSQGDSELVLVHRPGKDNQSAFLIPLSSPFGTPQADDTLFIPSDDGFILVSDTPANIVYKIRKSEFAPGTPYTAAVGAPDASGATVGFVGILDLNFGGLTPIVSGLQSPHGMGFVKTRSDEREEREEECEDRHDHDDR</sequence>
<evidence type="ECO:0000256" key="2">
    <source>
        <dbReference type="SAM" id="SignalP"/>
    </source>
</evidence>
<dbReference type="KEGG" id="adin:H7849_00505"/>
<keyword evidence="2" id="KW-0732">Signal</keyword>
<feature type="chain" id="PRO_5028889116" evidence="2">
    <location>
        <begin position="23"/>
        <end position="361"/>
    </location>
</feature>
<feature type="signal peptide" evidence="2">
    <location>
        <begin position="1"/>
        <end position="22"/>
    </location>
</feature>
<evidence type="ECO:0000313" key="3">
    <source>
        <dbReference type="EMBL" id="QNI32548.1"/>
    </source>
</evidence>
<keyword evidence="4" id="KW-1185">Reference proteome</keyword>